<keyword evidence="7" id="KW-0274">FAD</keyword>
<dbReference type="SUPFAM" id="SSF56176">
    <property type="entry name" value="FAD-binding/transporter-associated domain-like"/>
    <property type="match status" value="1"/>
</dbReference>
<dbReference type="InterPro" id="IPR012951">
    <property type="entry name" value="BBE"/>
</dbReference>
<dbReference type="GO" id="GO:0016491">
    <property type="term" value="F:oxidoreductase activity"/>
    <property type="evidence" value="ECO:0007669"/>
    <property type="project" value="InterPro"/>
</dbReference>
<dbReference type="PROSITE" id="PS51387">
    <property type="entry name" value="FAD_PCMH"/>
    <property type="match status" value="1"/>
</dbReference>
<feature type="non-terminal residue" evidence="11">
    <location>
        <position position="521"/>
    </location>
</feature>
<evidence type="ECO:0000256" key="3">
    <source>
        <dbReference type="ARBA" id="ARBA00005466"/>
    </source>
</evidence>
<evidence type="ECO:0000256" key="2">
    <source>
        <dbReference type="ARBA" id="ARBA00004913"/>
    </source>
</evidence>
<comment type="similarity">
    <text evidence="3">Belongs to the oxygen-dependent FAD-linked oxidoreductase family.</text>
</comment>
<dbReference type="Pfam" id="PF01565">
    <property type="entry name" value="FAD_binding_4"/>
    <property type="match status" value="1"/>
</dbReference>
<name>S8D1Q6_9LAMI</name>
<dbReference type="InterPro" id="IPR036318">
    <property type="entry name" value="FAD-bd_PCMH-like_sf"/>
</dbReference>
<dbReference type="PANTHER" id="PTHR32448">
    <property type="entry name" value="OS08G0158400 PROTEIN"/>
    <property type="match status" value="1"/>
</dbReference>
<evidence type="ECO:0000256" key="9">
    <source>
        <dbReference type="SAM" id="SignalP"/>
    </source>
</evidence>
<evidence type="ECO:0000259" key="10">
    <source>
        <dbReference type="PROSITE" id="PS51387"/>
    </source>
</evidence>
<evidence type="ECO:0000256" key="6">
    <source>
        <dbReference type="ARBA" id="ARBA00022729"/>
    </source>
</evidence>
<dbReference type="InterPro" id="IPR016169">
    <property type="entry name" value="FAD-bd_PCMH_sub2"/>
</dbReference>
<comment type="cofactor">
    <cofactor evidence="1">
        <name>FAD</name>
        <dbReference type="ChEBI" id="CHEBI:57692"/>
    </cofactor>
</comment>
<dbReference type="Gene3D" id="3.40.462.20">
    <property type="match status" value="1"/>
</dbReference>
<comment type="pathway">
    <text evidence="2">Alkaloid biosynthesis.</text>
</comment>
<keyword evidence="12" id="KW-1185">Reference proteome</keyword>
<keyword evidence="4" id="KW-0017">Alkaloid metabolism</keyword>
<dbReference type="Gene3D" id="3.30.43.10">
    <property type="entry name" value="Uridine Diphospho-n-acetylenolpyruvylglucosamine Reductase, domain 2"/>
    <property type="match status" value="1"/>
</dbReference>
<keyword evidence="6 9" id="KW-0732">Signal</keyword>
<dbReference type="Gene3D" id="3.30.465.10">
    <property type="match status" value="1"/>
</dbReference>
<dbReference type="InterPro" id="IPR006094">
    <property type="entry name" value="Oxid_FAD_bind_N"/>
</dbReference>
<dbReference type="InterPro" id="IPR016167">
    <property type="entry name" value="FAD-bd_PCMH_sub1"/>
</dbReference>
<dbReference type="InterPro" id="IPR016166">
    <property type="entry name" value="FAD-bd_PCMH"/>
</dbReference>
<evidence type="ECO:0000256" key="1">
    <source>
        <dbReference type="ARBA" id="ARBA00001974"/>
    </source>
</evidence>
<gene>
    <name evidence="11" type="ORF">M569_01431</name>
</gene>
<evidence type="ECO:0000313" key="12">
    <source>
        <dbReference type="Proteomes" id="UP000015453"/>
    </source>
</evidence>
<protein>
    <recommendedName>
        <fullName evidence="10">FAD-binding PCMH-type domain-containing protein</fullName>
    </recommendedName>
</protein>
<accession>S8D1Q6</accession>
<sequence length="521" mass="58100">SMEPFKILFSFIFMISISSVVNSSSLDGFVGCLENYSAGSISPFLYQRNNASYSGVLQAYIRNLRYNESTTPKPLLIVTAKHVSHIQGSIFCARTHGLQMIIRSGGHDYEGISYWSEHPDFFILDLFNFRSVNVSIADETAWVEVGATLGEVYYSIAAKSRVHGFPAGVCPTVGVGGHISGGGYGNLMRKYGLTVDNVLDATIIDVNGNILNRASMGEDLFWAITGGGGSSFGVVLSYKIHLVRVPETVTVFSVPRTYDENFTDLIFRYQEIAAAVLPPELFVRLTLDVVNGTNRATFLALYLGNSSELVSLLGKTFPELGLKQADCVETSWVKSVLFWTNFPLASTPVDALLSRVPQVLTHLKRKSDYLKKPIPKQDLNLLFKKMLQLQLPMLTFNPYGGRMAEISPSAKPFPHRAGNLAKLQYAANWNEDGPEASNRNLNLTRELFEFMTPYVSSNPREAFWNYRDLDIGINDNGKNRYAEGLVYGVKYFKDNIVRLVNVKTKVDPFDFFRNEQSIPSL</sequence>
<dbReference type="EMBL" id="AUSU01000467">
    <property type="protein sequence ID" value="EPS73320.1"/>
    <property type="molecule type" value="Genomic_DNA"/>
</dbReference>
<keyword evidence="8" id="KW-0325">Glycoprotein</keyword>
<feature type="signal peptide" evidence="9">
    <location>
        <begin position="1"/>
        <end position="23"/>
    </location>
</feature>
<feature type="chain" id="PRO_5004562196" description="FAD-binding PCMH-type domain-containing protein" evidence="9">
    <location>
        <begin position="24"/>
        <end position="521"/>
    </location>
</feature>
<reference evidence="11 12" key="1">
    <citation type="journal article" date="2013" name="BMC Genomics">
        <title>The miniature genome of a carnivorous plant Genlisea aurea contains a low number of genes and short non-coding sequences.</title>
        <authorList>
            <person name="Leushkin E.V."/>
            <person name="Sutormin R.A."/>
            <person name="Nabieva E.R."/>
            <person name="Penin A.A."/>
            <person name="Kondrashov A.S."/>
            <person name="Logacheva M.D."/>
        </authorList>
    </citation>
    <scope>NUCLEOTIDE SEQUENCE [LARGE SCALE GENOMIC DNA]</scope>
</reference>
<dbReference type="OrthoDB" id="407275at2759"/>
<dbReference type="GO" id="GO:0071949">
    <property type="term" value="F:FAD binding"/>
    <property type="evidence" value="ECO:0007669"/>
    <property type="project" value="InterPro"/>
</dbReference>
<evidence type="ECO:0000256" key="8">
    <source>
        <dbReference type="ARBA" id="ARBA00023180"/>
    </source>
</evidence>
<feature type="domain" description="FAD-binding PCMH-type" evidence="10">
    <location>
        <begin position="70"/>
        <end position="245"/>
    </location>
</feature>
<evidence type="ECO:0000313" key="11">
    <source>
        <dbReference type="EMBL" id="EPS73320.1"/>
    </source>
</evidence>
<proteinExistence type="inferred from homology"/>
<dbReference type="Proteomes" id="UP000015453">
    <property type="component" value="Unassembled WGS sequence"/>
</dbReference>
<evidence type="ECO:0000256" key="4">
    <source>
        <dbReference type="ARBA" id="ARBA00022589"/>
    </source>
</evidence>
<comment type="caution">
    <text evidence="11">The sequence shown here is derived from an EMBL/GenBank/DDBJ whole genome shotgun (WGS) entry which is preliminary data.</text>
</comment>
<organism evidence="11 12">
    <name type="scientific">Genlisea aurea</name>
    <dbReference type="NCBI Taxonomy" id="192259"/>
    <lineage>
        <taxon>Eukaryota</taxon>
        <taxon>Viridiplantae</taxon>
        <taxon>Streptophyta</taxon>
        <taxon>Embryophyta</taxon>
        <taxon>Tracheophyta</taxon>
        <taxon>Spermatophyta</taxon>
        <taxon>Magnoliopsida</taxon>
        <taxon>eudicotyledons</taxon>
        <taxon>Gunneridae</taxon>
        <taxon>Pentapetalae</taxon>
        <taxon>asterids</taxon>
        <taxon>lamiids</taxon>
        <taxon>Lamiales</taxon>
        <taxon>Lentibulariaceae</taxon>
        <taxon>Genlisea</taxon>
    </lineage>
</organism>
<evidence type="ECO:0000256" key="5">
    <source>
        <dbReference type="ARBA" id="ARBA00022630"/>
    </source>
</evidence>
<dbReference type="Pfam" id="PF08031">
    <property type="entry name" value="BBE"/>
    <property type="match status" value="1"/>
</dbReference>
<keyword evidence="5" id="KW-0285">Flavoprotein</keyword>
<dbReference type="AlphaFoldDB" id="S8D1Q6"/>
<evidence type="ECO:0000256" key="7">
    <source>
        <dbReference type="ARBA" id="ARBA00022827"/>
    </source>
</evidence>
<feature type="non-terminal residue" evidence="11">
    <location>
        <position position="1"/>
    </location>
</feature>